<dbReference type="PANTHER" id="PTHR22904:SF523">
    <property type="entry name" value="STRESS-INDUCED-PHOSPHOPROTEIN 1"/>
    <property type="match status" value="1"/>
</dbReference>
<evidence type="ECO:0000256" key="1">
    <source>
        <dbReference type="ARBA" id="ARBA00022737"/>
    </source>
</evidence>
<feature type="repeat" description="TPR" evidence="3">
    <location>
        <begin position="165"/>
        <end position="198"/>
    </location>
</feature>
<dbReference type="EMBL" id="CP019352">
    <property type="protein sequence ID" value="APX99751.1"/>
    <property type="molecule type" value="Genomic_DNA"/>
</dbReference>
<keyword evidence="6" id="KW-1185">Reference proteome</keyword>
<keyword evidence="2 3" id="KW-0802">TPR repeat</keyword>
<sequence length="315" mass="36717">MKNILFILTILLIPIGILLRIYDIVGGHILLTLGFLGLLIFYVKKTISGFQDKVSKKIIVLNILLVLMSFCLFTKYLYHIFGDYPTLVILPIFIISAIVYLITEREKQTKLTIVTLLYLILTIPLFGFEFNESPRRYIPQSWYDRYGEPKSYVKSIPFEFELIETEELNEKGNELKKRGLFTEAIKVYEKGRKLEPKNVSLLFELSEAYANINELETAIALMDTAISINPNYPEFYNNRGLFYYKISKDKEAIEDYEQGIKLDSTQWSLYANLAMVYYYQDSFEIACAKIKKAESLGLEITDFKLLREIKQEHCK</sequence>
<evidence type="ECO:0000256" key="3">
    <source>
        <dbReference type="PROSITE-ProRule" id="PRU00339"/>
    </source>
</evidence>
<proteinExistence type="predicted"/>
<dbReference type="KEGG" id="lvn:BWR22_05315"/>
<keyword evidence="4" id="KW-0472">Membrane</keyword>
<dbReference type="Proteomes" id="UP000187506">
    <property type="component" value="Chromosome"/>
</dbReference>
<accession>A0AAC9PVK7</accession>
<feature type="transmembrane region" description="Helical" evidence="4">
    <location>
        <begin position="5"/>
        <end position="22"/>
    </location>
</feature>
<feature type="transmembrane region" description="Helical" evidence="4">
    <location>
        <begin position="84"/>
        <end position="102"/>
    </location>
</feature>
<dbReference type="PANTHER" id="PTHR22904">
    <property type="entry name" value="TPR REPEAT CONTAINING PROTEIN"/>
    <property type="match status" value="1"/>
</dbReference>
<gene>
    <name evidence="5" type="ORF">BWR22_05315</name>
</gene>
<evidence type="ECO:0000256" key="4">
    <source>
        <dbReference type="SAM" id="Phobius"/>
    </source>
</evidence>
<feature type="transmembrane region" description="Helical" evidence="4">
    <location>
        <begin position="111"/>
        <end position="128"/>
    </location>
</feature>
<evidence type="ECO:0000313" key="6">
    <source>
        <dbReference type="Proteomes" id="UP000187506"/>
    </source>
</evidence>
<keyword evidence="1" id="KW-0677">Repeat</keyword>
<dbReference type="Gene3D" id="1.25.40.10">
    <property type="entry name" value="Tetratricopeptide repeat domain"/>
    <property type="match status" value="2"/>
</dbReference>
<dbReference type="AlphaFoldDB" id="A0AAC9PVK7"/>
<feature type="transmembrane region" description="Helical" evidence="4">
    <location>
        <begin position="59"/>
        <end position="78"/>
    </location>
</feature>
<feature type="repeat" description="TPR" evidence="3">
    <location>
        <begin position="199"/>
        <end position="232"/>
    </location>
</feature>
<dbReference type="InterPro" id="IPR019734">
    <property type="entry name" value="TPR_rpt"/>
</dbReference>
<evidence type="ECO:0000313" key="5">
    <source>
        <dbReference type="EMBL" id="APX99751.1"/>
    </source>
</evidence>
<dbReference type="SMART" id="SM00028">
    <property type="entry name" value="TPR"/>
    <property type="match status" value="4"/>
</dbReference>
<feature type="repeat" description="TPR" evidence="3">
    <location>
        <begin position="233"/>
        <end position="266"/>
    </location>
</feature>
<dbReference type="RefSeq" id="WP_076732378.1">
    <property type="nucleotide sequence ID" value="NZ_CP019352.1"/>
</dbReference>
<dbReference type="InterPro" id="IPR011990">
    <property type="entry name" value="TPR-like_helical_dom_sf"/>
</dbReference>
<evidence type="ECO:0000256" key="2">
    <source>
        <dbReference type="ARBA" id="ARBA00022803"/>
    </source>
</evidence>
<keyword evidence="4" id="KW-0812">Transmembrane</keyword>
<evidence type="ECO:0008006" key="7">
    <source>
        <dbReference type="Google" id="ProtNLM"/>
    </source>
</evidence>
<reference evidence="5 6" key="1">
    <citation type="submission" date="2017-01" db="EMBL/GenBank/DDBJ databases">
        <title>Complete genome of Lacinutrix venerupis DOK2-8 isolated from seawater in Dokdo.</title>
        <authorList>
            <person name="Chi W.-J."/>
            <person name="Kim J.H."/>
        </authorList>
    </citation>
    <scope>NUCLEOTIDE SEQUENCE [LARGE SCALE GENOMIC DNA]</scope>
    <source>
        <strain evidence="5 6">DOK2-8</strain>
    </source>
</reference>
<feature type="transmembrane region" description="Helical" evidence="4">
    <location>
        <begin position="28"/>
        <end position="47"/>
    </location>
</feature>
<organism evidence="5 6">
    <name type="scientific">Lacinutrix venerupis</name>
    <dbReference type="NCBI Taxonomy" id="1486034"/>
    <lineage>
        <taxon>Bacteria</taxon>
        <taxon>Pseudomonadati</taxon>
        <taxon>Bacteroidota</taxon>
        <taxon>Flavobacteriia</taxon>
        <taxon>Flavobacteriales</taxon>
        <taxon>Flavobacteriaceae</taxon>
        <taxon>Lacinutrix</taxon>
    </lineage>
</organism>
<keyword evidence="4" id="KW-1133">Transmembrane helix</keyword>
<dbReference type="Pfam" id="PF13414">
    <property type="entry name" value="TPR_11"/>
    <property type="match status" value="1"/>
</dbReference>
<dbReference type="SUPFAM" id="SSF48452">
    <property type="entry name" value="TPR-like"/>
    <property type="match status" value="1"/>
</dbReference>
<name>A0AAC9PVK7_9FLAO</name>
<dbReference type="GO" id="GO:0051879">
    <property type="term" value="F:Hsp90 protein binding"/>
    <property type="evidence" value="ECO:0007669"/>
    <property type="project" value="TreeGrafter"/>
</dbReference>
<dbReference type="PROSITE" id="PS50005">
    <property type="entry name" value="TPR"/>
    <property type="match status" value="3"/>
</dbReference>
<protein>
    <recommendedName>
        <fullName evidence="7">Tetratricopeptide repeat protein</fullName>
    </recommendedName>
</protein>